<organism evidence="3 4">
    <name type="scientific">Parazoarcus communis SWub3 = DSM 12120</name>
    <dbReference type="NCBI Taxonomy" id="1121029"/>
    <lineage>
        <taxon>Bacteria</taxon>
        <taxon>Pseudomonadati</taxon>
        <taxon>Pseudomonadota</taxon>
        <taxon>Betaproteobacteria</taxon>
        <taxon>Rhodocyclales</taxon>
        <taxon>Zoogloeaceae</taxon>
        <taxon>Parazoarcus</taxon>
    </lineage>
</organism>
<keyword evidence="1" id="KW-1133">Transmembrane helix</keyword>
<dbReference type="RefSeq" id="WP_110528473.1">
    <property type="nucleotide sequence ID" value="NZ_QKOE01000019.1"/>
</dbReference>
<keyword evidence="1" id="KW-0472">Membrane</keyword>
<dbReference type="InterPro" id="IPR008900">
    <property type="entry name" value="Zot_N"/>
</dbReference>
<dbReference type="Proteomes" id="UP000248259">
    <property type="component" value="Unassembled WGS sequence"/>
</dbReference>
<accession>A0A323USH0</accession>
<protein>
    <submittedName>
        <fullName evidence="3">Zonular occludens toxin</fullName>
    </submittedName>
</protein>
<feature type="transmembrane region" description="Helical" evidence="1">
    <location>
        <begin position="202"/>
        <end position="221"/>
    </location>
</feature>
<evidence type="ECO:0000259" key="2">
    <source>
        <dbReference type="Pfam" id="PF05707"/>
    </source>
</evidence>
<reference evidence="3 4" key="1">
    <citation type="submission" date="2018-06" db="EMBL/GenBank/DDBJ databases">
        <title>Azoarcus communis strain SWub3 genome.</title>
        <authorList>
            <person name="Zorraquino Salvo V."/>
            <person name="Toubiana D."/>
            <person name="Blumwald E."/>
        </authorList>
    </citation>
    <scope>NUCLEOTIDE SEQUENCE [LARGE SCALE GENOMIC DNA]</scope>
    <source>
        <strain evidence="3 4">SWub3</strain>
    </source>
</reference>
<dbReference type="EMBL" id="QKOE01000019">
    <property type="protein sequence ID" value="PZA14973.1"/>
    <property type="molecule type" value="Genomic_DNA"/>
</dbReference>
<dbReference type="Gene3D" id="3.40.50.300">
    <property type="entry name" value="P-loop containing nucleotide triphosphate hydrolases"/>
    <property type="match status" value="1"/>
</dbReference>
<name>A0A323USH0_9RHOO</name>
<keyword evidence="1" id="KW-0812">Transmembrane</keyword>
<evidence type="ECO:0000313" key="3">
    <source>
        <dbReference type="EMBL" id="PZA14973.1"/>
    </source>
</evidence>
<dbReference type="Pfam" id="PF05707">
    <property type="entry name" value="Zot"/>
    <property type="match status" value="1"/>
</dbReference>
<proteinExistence type="predicted"/>
<dbReference type="OrthoDB" id="8809170at2"/>
<sequence>MITLLTATPGGGKTAFAVSEFILKEQEKAKREGREPRKIYVYNIPDLKLPHEPLPALEHWTETTTSELDDSLQAHRFKLDHGSLVIIDEAQEIYRVRASGSKVPPHVAAFERHRHQGLDFVLITQEPALIDTHVRKLVGRHIHIRVTGLGRTQYEWSNTMESPDTKCKNAPVKIRWSLPKHVFGLYKSATVHVKPVRRIPTGVYYLAGIAVALAGLGTYIYRMIDEKTSAVADPAVAVVSSVPDQPAFGQRVATVGTTVAEFAPRLAGRPESAPIYDGVRVVKAMPVIRGCIAMRTKCRCVTDQGTDAGLNHDQCRAWLDNPPYDPYAEPYRSAPVATASVQPG</sequence>
<keyword evidence="4" id="KW-1185">Reference proteome</keyword>
<feature type="domain" description="Zona occludens toxin N-terminal" evidence="2">
    <location>
        <begin position="1"/>
        <end position="192"/>
    </location>
</feature>
<dbReference type="AlphaFoldDB" id="A0A323USH0"/>
<evidence type="ECO:0000256" key="1">
    <source>
        <dbReference type="SAM" id="Phobius"/>
    </source>
</evidence>
<comment type="caution">
    <text evidence="3">The sequence shown here is derived from an EMBL/GenBank/DDBJ whole genome shotgun (WGS) entry which is preliminary data.</text>
</comment>
<dbReference type="InterPro" id="IPR027417">
    <property type="entry name" value="P-loop_NTPase"/>
</dbReference>
<evidence type="ECO:0000313" key="4">
    <source>
        <dbReference type="Proteomes" id="UP000248259"/>
    </source>
</evidence>
<gene>
    <name evidence="3" type="ORF">DNK49_19215</name>
</gene>